<sequence length="259" mass="28679">MPFVRNPFRKQDENVRPVYDARSNSDAGKSAEISDADTVEYKLSDINDSGICLPPSPTLERKSFWHTNSSRSTTSSNHRSLVNEAEQFNISRESFDSYRRSFDISGRSPVMRPNEFNQRGSLDSRSFQSPTRTSNTFVRPLPVPIVPPVMKEEDFEDVGLDEAKPQPVKKKGLFARLTESSNDHSSTANGTDGRPGSSHEKSSWHHFGARKRGQSGQGSELGSYPGLQTPKREETPKPGDSSLRSPATPTPETVKAPIA</sequence>
<reference evidence="2 3" key="1">
    <citation type="journal article" date="2016" name="Sci. Rep.">
        <title>Peltaster fructicola genome reveals evolution from an invasive phytopathogen to an ectophytic parasite.</title>
        <authorList>
            <person name="Xu C."/>
            <person name="Chen H."/>
            <person name="Gleason M.L."/>
            <person name="Xu J.R."/>
            <person name="Liu H."/>
            <person name="Zhang R."/>
            <person name="Sun G."/>
        </authorList>
    </citation>
    <scope>NUCLEOTIDE SEQUENCE [LARGE SCALE GENOMIC DNA]</scope>
    <source>
        <strain evidence="2 3">LNHT1506</strain>
    </source>
</reference>
<feature type="region of interest" description="Disordered" evidence="1">
    <location>
        <begin position="1"/>
        <end position="35"/>
    </location>
</feature>
<proteinExistence type="predicted"/>
<evidence type="ECO:0000313" key="3">
    <source>
        <dbReference type="Proteomes" id="UP000503462"/>
    </source>
</evidence>
<evidence type="ECO:0000256" key="1">
    <source>
        <dbReference type="SAM" id="MobiDB-lite"/>
    </source>
</evidence>
<dbReference type="EMBL" id="CP051143">
    <property type="protein sequence ID" value="QIX01933.1"/>
    <property type="molecule type" value="Genomic_DNA"/>
</dbReference>
<name>A0A6H0Y4K9_9PEZI</name>
<evidence type="ECO:0000313" key="2">
    <source>
        <dbReference type="EMBL" id="QIX01933.1"/>
    </source>
</evidence>
<dbReference type="Proteomes" id="UP000503462">
    <property type="component" value="Chromosome 5"/>
</dbReference>
<feature type="compositionally biased region" description="Polar residues" evidence="1">
    <location>
        <begin position="178"/>
        <end position="190"/>
    </location>
</feature>
<feature type="compositionally biased region" description="Polar residues" evidence="1">
    <location>
        <begin position="115"/>
        <end position="137"/>
    </location>
</feature>
<protein>
    <submittedName>
        <fullName evidence="2">Uncharacterized protein</fullName>
    </submittedName>
</protein>
<accession>A0A6H0Y4K9</accession>
<feature type="compositionally biased region" description="Polar residues" evidence="1">
    <location>
        <begin position="242"/>
        <end position="251"/>
    </location>
</feature>
<keyword evidence="3" id="KW-1185">Reference proteome</keyword>
<dbReference type="OrthoDB" id="5397330at2759"/>
<feature type="region of interest" description="Disordered" evidence="1">
    <location>
        <begin position="157"/>
        <end position="259"/>
    </location>
</feature>
<feature type="region of interest" description="Disordered" evidence="1">
    <location>
        <begin position="109"/>
        <end position="143"/>
    </location>
</feature>
<gene>
    <name evidence="2" type="ORF">AMS68_007450</name>
</gene>
<organism evidence="2 3">
    <name type="scientific">Peltaster fructicola</name>
    <dbReference type="NCBI Taxonomy" id="286661"/>
    <lineage>
        <taxon>Eukaryota</taxon>
        <taxon>Fungi</taxon>
        <taxon>Dikarya</taxon>
        <taxon>Ascomycota</taxon>
        <taxon>Pezizomycotina</taxon>
        <taxon>Dothideomycetes</taxon>
        <taxon>Dothideomycetes incertae sedis</taxon>
        <taxon>Peltaster</taxon>
    </lineage>
</organism>
<dbReference type="AlphaFoldDB" id="A0A6H0Y4K9"/>